<accession>A0A1B2EJ72</accession>
<dbReference type="EMBL" id="CP016616">
    <property type="protein sequence ID" value="ANY80028.1"/>
    <property type="molecule type" value="Genomic_DNA"/>
</dbReference>
<evidence type="ECO:0000256" key="4">
    <source>
        <dbReference type="ARBA" id="ARBA00011233"/>
    </source>
</evidence>
<dbReference type="PANTHER" id="PTHR30246">
    <property type="entry name" value="2-KETO-3-DEOXY-6-PHOSPHOGLUCONATE ALDOLASE"/>
    <property type="match status" value="1"/>
</dbReference>
<dbReference type="CDD" id="cd00452">
    <property type="entry name" value="KDPG_aldolase"/>
    <property type="match status" value="1"/>
</dbReference>
<dbReference type="NCBIfam" id="TIGR01182">
    <property type="entry name" value="eda"/>
    <property type="match status" value="1"/>
</dbReference>
<dbReference type="AlphaFoldDB" id="A0A1B2EJ72"/>
<comment type="pathway">
    <text evidence="2">Carbohydrate acid metabolism; 2-dehydro-3-deoxy-D-gluconate degradation; D-glyceraldehyde 3-phosphate and pyruvate from 2-dehydro-3-deoxy-D-gluconate: step 2/2.</text>
</comment>
<protein>
    <recommendedName>
        <fullName evidence="5">2-dehydro-3-deoxy-phosphogluconate aldolase</fullName>
        <ecNumber evidence="5">4.1.2.14</ecNumber>
    </recommendedName>
</protein>
<evidence type="ECO:0000256" key="1">
    <source>
        <dbReference type="ARBA" id="ARBA00000654"/>
    </source>
</evidence>
<name>A0A1B2EJ72_9HYPH</name>
<comment type="catalytic activity">
    <reaction evidence="1">
        <text>2-dehydro-3-deoxy-6-phospho-D-gluconate = D-glyceraldehyde 3-phosphate + pyruvate</text>
        <dbReference type="Rhea" id="RHEA:17089"/>
        <dbReference type="ChEBI" id="CHEBI:15361"/>
        <dbReference type="ChEBI" id="CHEBI:57569"/>
        <dbReference type="ChEBI" id="CHEBI:59776"/>
        <dbReference type="EC" id="4.1.2.14"/>
    </reaction>
</comment>
<reference evidence="9" key="1">
    <citation type="submission" date="2016-07" db="EMBL/GenBank/DDBJ databases">
        <title>Microvirga ossetica sp. nov. a new species of rhizobia isolated from root nodules of the legume species Vicia alpestris Steven originated from North Ossetia region in the Caucasus.</title>
        <authorList>
            <person name="Safronova V.I."/>
            <person name="Kuznetsova I.G."/>
            <person name="Sazanova A.L."/>
            <person name="Belimov A."/>
            <person name="Andronov E."/>
            <person name="Osledkin Y.S."/>
            <person name="Onishchuk O.P."/>
            <person name="Kurchak O.N."/>
            <person name="Shaposhnikov A.I."/>
            <person name="Willems A."/>
            <person name="Tikhonovich I.A."/>
        </authorList>
    </citation>
    <scope>NUCLEOTIDE SEQUENCE [LARGE SCALE GENOMIC DNA]</scope>
    <source>
        <strain evidence="9">V5/3M</strain>
    </source>
</reference>
<keyword evidence="6" id="KW-0456">Lyase</keyword>
<evidence type="ECO:0000256" key="6">
    <source>
        <dbReference type="ARBA" id="ARBA00023239"/>
    </source>
</evidence>
<evidence type="ECO:0000256" key="8">
    <source>
        <dbReference type="ARBA" id="ARBA00023277"/>
    </source>
</evidence>
<evidence type="ECO:0000313" key="9">
    <source>
        <dbReference type="EMBL" id="ANY80028.1"/>
    </source>
</evidence>
<dbReference type="GO" id="GO:0008675">
    <property type="term" value="F:2-dehydro-3-deoxy-phosphogluconate aldolase activity"/>
    <property type="evidence" value="ECO:0007669"/>
    <property type="project" value="UniProtKB-EC"/>
</dbReference>
<evidence type="ECO:0000256" key="2">
    <source>
        <dbReference type="ARBA" id="ARBA00004736"/>
    </source>
</evidence>
<dbReference type="InterPro" id="IPR031338">
    <property type="entry name" value="KDPG/KHG_AS_2"/>
</dbReference>
<dbReference type="RefSeq" id="WP_099511039.1">
    <property type="nucleotide sequence ID" value="NZ_CP016616.1"/>
</dbReference>
<keyword evidence="8" id="KW-0119">Carbohydrate metabolism</keyword>
<dbReference type="InterPro" id="IPR000887">
    <property type="entry name" value="Aldlse_KDPG_KHG"/>
</dbReference>
<evidence type="ECO:0000256" key="5">
    <source>
        <dbReference type="ARBA" id="ARBA00013063"/>
    </source>
</evidence>
<keyword evidence="7" id="KW-0704">Schiff base</keyword>
<dbReference type="Gene3D" id="3.20.20.70">
    <property type="entry name" value="Aldolase class I"/>
    <property type="match status" value="1"/>
</dbReference>
<dbReference type="InterPro" id="IPR013785">
    <property type="entry name" value="Aldolase_TIM"/>
</dbReference>
<dbReference type="PROSITE" id="PS00159">
    <property type="entry name" value="ALDOLASE_KDPG_KHG_1"/>
    <property type="match status" value="1"/>
</dbReference>
<evidence type="ECO:0000256" key="3">
    <source>
        <dbReference type="ARBA" id="ARBA00006906"/>
    </source>
</evidence>
<evidence type="ECO:0000256" key="7">
    <source>
        <dbReference type="ARBA" id="ARBA00023270"/>
    </source>
</evidence>
<dbReference type="PANTHER" id="PTHR30246:SF1">
    <property type="entry name" value="2-DEHYDRO-3-DEOXY-6-PHOSPHOGALACTONATE ALDOLASE-RELATED"/>
    <property type="match status" value="1"/>
</dbReference>
<sequence length="221" mass="23049">MTQNPTDLSGSRNKKLADLLRHGPIVPVITLERVEDAVPLARALVAGGLRLLEITLRTPAAADSAAAIIQDVPEAVVGIGTVLTPNDLERARKLGARYALSPGATPDLLEAASESEMPFIPGIATASELMAALAHGFQTVKFFPAVAAGGIPALKALAGPFPQARFCPTGGIDEKNARDWLALSNVVAVGGSWVCPTSDIRAQAWDEITSKAQRAVVSVKD</sequence>
<dbReference type="SUPFAM" id="SSF51569">
    <property type="entry name" value="Aldolase"/>
    <property type="match status" value="1"/>
</dbReference>
<dbReference type="OrthoDB" id="9805177at2"/>
<dbReference type="InterPro" id="IPR031337">
    <property type="entry name" value="KDPG/KHG_AS_1"/>
</dbReference>
<comment type="subunit">
    <text evidence="4">Homotrimer.</text>
</comment>
<proteinExistence type="inferred from homology"/>
<dbReference type="EC" id="4.1.2.14" evidence="5"/>
<dbReference type="PROSITE" id="PS00160">
    <property type="entry name" value="ALDOLASE_KDPG_KHG_2"/>
    <property type="match status" value="1"/>
</dbReference>
<dbReference type="NCBIfam" id="NF004325">
    <property type="entry name" value="PRK05718.1"/>
    <property type="match status" value="1"/>
</dbReference>
<comment type="similarity">
    <text evidence="3">Belongs to the KHG/KDPG aldolase family.</text>
</comment>
<dbReference type="KEGG" id="moc:BB934_18820"/>
<gene>
    <name evidence="9" type="ORF">BB934_18820</name>
</gene>
<organism evidence="9">
    <name type="scientific">Microvirga ossetica</name>
    <dbReference type="NCBI Taxonomy" id="1882682"/>
    <lineage>
        <taxon>Bacteria</taxon>
        <taxon>Pseudomonadati</taxon>
        <taxon>Pseudomonadota</taxon>
        <taxon>Alphaproteobacteria</taxon>
        <taxon>Hyphomicrobiales</taxon>
        <taxon>Methylobacteriaceae</taxon>
        <taxon>Microvirga</taxon>
    </lineage>
</organism>
<dbReference type="Pfam" id="PF01081">
    <property type="entry name" value="Aldolase"/>
    <property type="match status" value="1"/>
</dbReference>